<accession>A0A655TWQ0</accession>
<reference evidence="1 2" key="1">
    <citation type="submission" date="2015-07" db="EMBL/GenBank/DDBJ databases">
        <authorList>
            <consortium name="Pathogen Informatics"/>
        </authorList>
    </citation>
    <scope>NUCLEOTIDE SEQUENCE [LARGE SCALE GENOMIC DNA]</scope>
    <source>
        <strain evidence="1 2">A51</strain>
    </source>
</reference>
<evidence type="ECO:0000313" key="1">
    <source>
        <dbReference type="EMBL" id="CSA78834.1"/>
    </source>
</evidence>
<gene>
    <name evidence="1" type="ORF">ERS013165_02423</name>
</gene>
<evidence type="ECO:0000313" key="2">
    <source>
        <dbReference type="Proteomes" id="UP000044806"/>
    </source>
</evidence>
<proteinExistence type="predicted"/>
<dbReference type="AlphaFoldDB" id="A0A655TWQ0"/>
<dbReference type="Proteomes" id="UP000044806">
    <property type="component" value="Unassembled WGS sequence"/>
</dbReference>
<organism evidence="1 2">
    <name type="scientific">Vibrio cholerae</name>
    <dbReference type="NCBI Taxonomy" id="666"/>
    <lineage>
        <taxon>Bacteria</taxon>
        <taxon>Pseudomonadati</taxon>
        <taxon>Pseudomonadota</taxon>
        <taxon>Gammaproteobacteria</taxon>
        <taxon>Vibrionales</taxon>
        <taxon>Vibrionaceae</taxon>
        <taxon>Vibrio</taxon>
    </lineage>
</organism>
<dbReference type="EMBL" id="CWOW01000012">
    <property type="protein sequence ID" value="CSA78834.1"/>
    <property type="molecule type" value="Genomic_DNA"/>
</dbReference>
<name>A0A655TWQ0_VIBCL</name>
<sequence>MITTDRDQTAPHRRQVVNRLAESGCDGEINISAYRFRANRDTQYRATVLLTNNAIGRGIITENYRLPGRGNVLVELGKQRG</sequence>
<protein>
    <submittedName>
        <fullName evidence="1">Uncharacterized protein</fullName>
    </submittedName>
</protein>